<evidence type="ECO:0000256" key="14">
    <source>
        <dbReference type="ARBA" id="ARBA00023268"/>
    </source>
</evidence>
<dbReference type="GO" id="GO:0070403">
    <property type="term" value="F:NAD+ binding"/>
    <property type="evidence" value="ECO:0007669"/>
    <property type="project" value="InterPro"/>
</dbReference>
<evidence type="ECO:0000256" key="29">
    <source>
        <dbReference type="ARBA" id="ARBA00042031"/>
    </source>
</evidence>
<dbReference type="CDD" id="cd06558">
    <property type="entry name" value="crotonase-like"/>
    <property type="match status" value="1"/>
</dbReference>
<dbReference type="SUPFAM" id="SSF48179">
    <property type="entry name" value="6-phosphogluconate dehydrogenase C-terminal domain-like"/>
    <property type="match status" value="2"/>
</dbReference>
<comment type="catalytic activity">
    <reaction evidence="1">
        <text>(3S)-hydroxyhexadecanoyl-CoA = (2E)-hexadecenoyl-CoA + H2O</text>
        <dbReference type="Rhea" id="RHEA:31163"/>
        <dbReference type="ChEBI" id="CHEBI:15377"/>
        <dbReference type="ChEBI" id="CHEBI:61526"/>
        <dbReference type="ChEBI" id="CHEBI:62613"/>
    </reaction>
    <physiologicalReaction direction="right-to-left" evidence="1">
        <dbReference type="Rhea" id="RHEA:31165"/>
    </physiologicalReaction>
</comment>
<evidence type="ECO:0000256" key="19">
    <source>
        <dbReference type="ARBA" id="ARBA00035959"/>
    </source>
</evidence>
<comment type="catalytic activity">
    <reaction evidence="22">
        <text>(3S)-hydroxyhexanoyl-CoA = (2E)-hexenoyl-CoA + H2O</text>
        <dbReference type="Rhea" id="RHEA:30547"/>
        <dbReference type="ChEBI" id="CHEBI:15377"/>
        <dbReference type="ChEBI" id="CHEBI:62075"/>
        <dbReference type="ChEBI" id="CHEBI:62077"/>
    </reaction>
    <physiologicalReaction direction="right-to-left" evidence="22">
        <dbReference type="Rhea" id="RHEA:30549"/>
    </physiologicalReaction>
</comment>
<evidence type="ECO:0000256" key="16">
    <source>
        <dbReference type="ARBA" id="ARBA00035863"/>
    </source>
</evidence>
<protein>
    <recommendedName>
        <fullName evidence="28">Peroxisomal bifunctional enzyme</fullName>
        <ecNumber evidence="6">1.1.1.35</ecNumber>
        <ecNumber evidence="5">5.3.3.8</ecNumber>
    </recommendedName>
    <alternativeName>
        <fullName evidence="29">Multifunctional enzyme 1</fullName>
    </alternativeName>
</protein>
<dbReference type="EC" id="5.3.3.8" evidence="5"/>
<dbReference type="SUPFAM" id="SSF51735">
    <property type="entry name" value="NAD(P)-binding Rossmann-fold domains"/>
    <property type="match status" value="1"/>
</dbReference>
<keyword evidence="7" id="KW-0276">Fatty acid metabolism</keyword>
<evidence type="ECO:0000256" key="25">
    <source>
        <dbReference type="ARBA" id="ARBA00036656"/>
    </source>
</evidence>
<dbReference type="GO" id="GO:0003857">
    <property type="term" value="F:(3S)-3-hydroxyacyl-CoA dehydrogenase (NAD+) activity"/>
    <property type="evidence" value="ECO:0007669"/>
    <property type="project" value="UniProtKB-EC"/>
</dbReference>
<comment type="catalytic activity">
    <reaction evidence="23">
        <text>(2S,3S)-3-hydroxy-2-methylbutanoyl-CoA = (2E)-2-methylbut-2-enoyl-CoA + H2O</text>
        <dbReference type="Rhea" id="RHEA:31119"/>
        <dbReference type="ChEBI" id="CHEBI:15377"/>
        <dbReference type="ChEBI" id="CHEBI:57312"/>
        <dbReference type="ChEBI" id="CHEBI:57337"/>
    </reaction>
    <physiologicalReaction direction="right-to-left" evidence="23">
        <dbReference type="Rhea" id="RHEA:31121"/>
    </physiologicalReaction>
</comment>
<dbReference type="UniPathway" id="UPA00659"/>
<evidence type="ECO:0000256" key="13">
    <source>
        <dbReference type="ARBA" id="ARBA00023239"/>
    </source>
</evidence>
<sequence>MTSYKTIKDVAVITIENPPVNALSLAVREGILDGLSRASKDDTVCAIVIIGGGRTFPAGADISEFANGKAFTKPLPQIIEKIESTQKPIVCAIHGTAFGGGLEVALGCHYRIASTRSKVGLPEVNLGILPGAGGTQRLPRLIGVWLAAEMICSGKPIEAVDADAKGILDDLVEISSLESVQTEYDKLLDAAITLALRVKNHSLEGKRVSQLKVEPVSDFFYEQLALQISKNARGMNAPLQALKAVKASAMFPFKEGMQREQQILGRLFVSSQAKALQHIFFAERQTMKIPGIDMKKGVPIKFVGVIGAGMMGSGIAINFIKKGIPVVLIDAEQEFLDRGVKAIEDYFKGRVKKGKTTRFLADRSLGYLRPSLHYEDLSNVDLVIEAVFENLDVKKSVLKHLDEICKPQTILCTNTSTLDIDQIASATNRPDRVIGTHFFSPANVMRLMENVAGSKTSERTIASVMQISKTISKIPVLVGNCFGFIGNRMLFPYNNQANALLQEGAFPHDVDKVLYDFGFPMGLFQMSDLAGNDIGLHIRKAQGIVDPSQRDPNERYVSTTADKLCEMKRFGVKSSKGWYSYAKGSRKGRPDKEVMDLIVENSKAEGFVRRNISAKEIEERCLYALINEGFKCLEEGMAYKPGDIDIIWIYGYGFPPQKGGPMHYADAVGLKKIYDSILQYGKADPKTSAWKPSKLLEQLASSGKKLAKYWTKKLKAQSNL</sequence>
<evidence type="ECO:0000259" key="34">
    <source>
        <dbReference type="Pfam" id="PF00725"/>
    </source>
</evidence>
<comment type="catalytic activity">
    <reaction evidence="15">
        <text>(3S)-hydroxydecanoyl-CoA = (2E)-decenoyl-CoA + H2O</text>
        <dbReference type="Rhea" id="RHEA:31191"/>
        <dbReference type="ChEBI" id="CHEBI:15377"/>
        <dbReference type="ChEBI" id="CHEBI:61406"/>
        <dbReference type="ChEBI" id="CHEBI:62616"/>
    </reaction>
    <physiologicalReaction direction="right-to-left" evidence="15">
        <dbReference type="Rhea" id="RHEA:31193"/>
    </physiologicalReaction>
</comment>
<evidence type="ECO:0000256" key="26">
    <source>
        <dbReference type="ARBA" id="ARBA00036989"/>
    </source>
</evidence>
<dbReference type="EMBL" id="IACT01007498">
    <property type="protein sequence ID" value="LAC26612.1"/>
    <property type="molecule type" value="mRNA"/>
</dbReference>
<comment type="subunit">
    <text evidence="4">Monomer.</text>
</comment>
<evidence type="ECO:0000259" key="35">
    <source>
        <dbReference type="Pfam" id="PF02737"/>
    </source>
</evidence>
<evidence type="ECO:0000256" key="12">
    <source>
        <dbReference type="ARBA" id="ARBA00023235"/>
    </source>
</evidence>
<organism evidence="36">
    <name type="scientific">Hirondellea gigas</name>
    <dbReference type="NCBI Taxonomy" id="1518452"/>
    <lineage>
        <taxon>Eukaryota</taxon>
        <taxon>Metazoa</taxon>
        <taxon>Ecdysozoa</taxon>
        <taxon>Arthropoda</taxon>
        <taxon>Crustacea</taxon>
        <taxon>Multicrustacea</taxon>
        <taxon>Malacostraca</taxon>
        <taxon>Eumalacostraca</taxon>
        <taxon>Peracarida</taxon>
        <taxon>Amphipoda</taxon>
        <taxon>Amphilochidea</taxon>
        <taxon>Lysianassida</taxon>
        <taxon>Lysianassidira</taxon>
        <taxon>Lysianassoidea</taxon>
        <taxon>Lysianassidae</taxon>
        <taxon>Hirondellea</taxon>
    </lineage>
</organism>
<comment type="catalytic activity">
    <reaction evidence="16">
        <text>(3E,5Z)-octadienoyl-CoA = (2E,5Z)-octadienoyl-CoA</text>
        <dbReference type="Rhea" id="RHEA:49932"/>
        <dbReference type="ChEBI" id="CHEBI:85108"/>
        <dbReference type="ChEBI" id="CHEBI:131990"/>
    </reaction>
    <physiologicalReaction direction="right-to-left" evidence="16">
        <dbReference type="Rhea" id="RHEA:49934"/>
    </physiologicalReaction>
</comment>
<evidence type="ECO:0000256" key="28">
    <source>
        <dbReference type="ARBA" id="ARBA00039632"/>
    </source>
</evidence>
<dbReference type="InterPro" id="IPR006176">
    <property type="entry name" value="3-OHacyl-CoA_DH_NAD-bd"/>
</dbReference>
<dbReference type="GO" id="GO:0004300">
    <property type="term" value="F:enoyl-CoA hydratase activity"/>
    <property type="evidence" value="ECO:0007669"/>
    <property type="project" value="UniProtKB-EC"/>
</dbReference>
<comment type="subcellular location">
    <subcellularLocation>
        <location evidence="2">Peroxisome</location>
    </subcellularLocation>
</comment>
<dbReference type="EC" id="1.1.1.35" evidence="6"/>
<evidence type="ECO:0000256" key="22">
    <source>
        <dbReference type="ARBA" id="ARBA00036370"/>
    </source>
</evidence>
<dbReference type="PANTHER" id="PTHR23309:SF49">
    <property type="entry name" value="PEROXISOMAL BIFUNCTIONAL ENZYME"/>
    <property type="match status" value="1"/>
</dbReference>
<evidence type="ECO:0000256" key="17">
    <source>
        <dbReference type="ARBA" id="ARBA00035909"/>
    </source>
</evidence>
<dbReference type="InterPro" id="IPR001753">
    <property type="entry name" value="Enoyl-CoA_hydra/iso"/>
</dbReference>
<accession>A0A6A7G8Y7</accession>
<proteinExistence type="evidence at transcript level"/>
<comment type="catalytic activity">
    <reaction evidence="30">
        <text>(3S)-hydroxyhexadecanoyl-CoA + NAD(+) = 3-oxohexadecanoyl-CoA + NADH + H(+)</text>
        <dbReference type="Rhea" id="RHEA:31159"/>
        <dbReference type="ChEBI" id="CHEBI:15378"/>
        <dbReference type="ChEBI" id="CHEBI:57349"/>
        <dbReference type="ChEBI" id="CHEBI:57540"/>
        <dbReference type="ChEBI" id="CHEBI:57945"/>
        <dbReference type="ChEBI" id="CHEBI:62613"/>
    </reaction>
    <physiologicalReaction direction="left-to-right" evidence="30">
        <dbReference type="Rhea" id="RHEA:31160"/>
    </physiologicalReaction>
</comment>
<dbReference type="InterPro" id="IPR036291">
    <property type="entry name" value="NAD(P)-bd_dom_sf"/>
</dbReference>
<evidence type="ECO:0000256" key="11">
    <source>
        <dbReference type="ARBA" id="ARBA00023140"/>
    </source>
</evidence>
<dbReference type="InterPro" id="IPR006108">
    <property type="entry name" value="3HC_DH_C"/>
</dbReference>
<comment type="catalytic activity">
    <reaction evidence="21">
        <text>(3E)-hexenoyl-CoA = (2E)-hexenoyl-CoA</text>
        <dbReference type="Rhea" id="RHEA:45736"/>
        <dbReference type="ChEBI" id="CHEBI:62077"/>
        <dbReference type="ChEBI" id="CHEBI:84790"/>
    </reaction>
    <physiologicalReaction direction="left-to-right" evidence="21">
        <dbReference type="Rhea" id="RHEA:45737"/>
    </physiologicalReaction>
</comment>
<evidence type="ECO:0000256" key="10">
    <source>
        <dbReference type="ARBA" id="ARBA00023098"/>
    </source>
</evidence>
<evidence type="ECO:0000256" key="6">
    <source>
        <dbReference type="ARBA" id="ARBA00013000"/>
    </source>
</evidence>
<dbReference type="InterPro" id="IPR008927">
    <property type="entry name" value="6-PGluconate_DH-like_C_sf"/>
</dbReference>
<keyword evidence="12" id="KW-0413">Isomerase</keyword>
<comment type="catalytic activity">
    <reaction evidence="33">
        <text>(3S)-hydroxyhexadecanedioyl-CoA + NAD(+) = 3-oxohexadecanedioyl-CoA + NADH + H(+)</text>
        <dbReference type="Rhea" id="RHEA:40267"/>
        <dbReference type="ChEBI" id="CHEBI:15378"/>
        <dbReference type="ChEBI" id="CHEBI:57540"/>
        <dbReference type="ChEBI" id="CHEBI:57945"/>
        <dbReference type="ChEBI" id="CHEBI:77080"/>
        <dbReference type="ChEBI" id="CHEBI:77081"/>
    </reaction>
    <physiologicalReaction direction="left-to-right" evidence="33">
        <dbReference type="Rhea" id="RHEA:40268"/>
    </physiologicalReaction>
</comment>
<dbReference type="InterPro" id="IPR029045">
    <property type="entry name" value="ClpP/crotonase-like_dom_sf"/>
</dbReference>
<feature type="domain" description="3-hydroxyacyl-CoA dehydrogenase C-terminal" evidence="34">
    <location>
        <begin position="619"/>
        <end position="705"/>
    </location>
</feature>
<keyword evidence="11" id="KW-0576">Peroxisome</keyword>
<evidence type="ECO:0000256" key="3">
    <source>
        <dbReference type="ARBA" id="ARBA00005005"/>
    </source>
</evidence>
<evidence type="ECO:0000256" key="32">
    <source>
        <dbReference type="ARBA" id="ARBA00048911"/>
    </source>
</evidence>
<keyword evidence="8" id="KW-0560">Oxidoreductase</keyword>
<dbReference type="PANTHER" id="PTHR23309">
    <property type="entry name" value="3-HYDROXYACYL-COA DEHYROGENASE"/>
    <property type="match status" value="1"/>
</dbReference>
<dbReference type="AlphaFoldDB" id="A0A6A7G8Y7"/>
<feature type="domain" description="3-hydroxyacyl-CoA dehydrogenase C-terminal" evidence="34">
    <location>
        <begin position="483"/>
        <end position="581"/>
    </location>
</feature>
<dbReference type="Gene3D" id="3.90.226.10">
    <property type="entry name" value="2-enoyl-CoA Hydratase, Chain A, domain 1"/>
    <property type="match status" value="1"/>
</dbReference>
<dbReference type="FunFam" id="1.10.1040.50:FF:000006">
    <property type="entry name" value="Peroxisomal bifunctional enzyme"/>
    <property type="match status" value="1"/>
</dbReference>
<evidence type="ECO:0000256" key="1">
    <source>
        <dbReference type="ARBA" id="ARBA00000469"/>
    </source>
</evidence>
<evidence type="ECO:0000256" key="23">
    <source>
        <dbReference type="ARBA" id="ARBA00036472"/>
    </source>
</evidence>
<keyword evidence="10" id="KW-0443">Lipid metabolism</keyword>
<comment type="catalytic activity">
    <reaction evidence="19">
        <text>a (3Z)-enoyl-CoA = a 4-saturated (2E)-enoyl-CoA</text>
        <dbReference type="Rhea" id="RHEA:45900"/>
        <dbReference type="ChEBI" id="CHEBI:85097"/>
        <dbReference type="ChEBI" id="CHEBI:85489"/>
        <dbReference type="EC" id="5.3.3.8"/>
    </reaction>
    <physiologicalReaction direction="left-to-right" evidence="19">
        <dbReference type="Rhea" id="RHEA:45901"/>
    </physiologicalReaction>
</comment>
<comment type="catalytic activity">
    <reaction evidence="25">
        <text>(3E)-decenoyl-CoA = (2E)-decenoyl-CoA</text>
        <dbReference type="Rhea" id="RHEA:45752"/>
        <dbReference type="ChEBI" id="CHEBI:61406"/>
        <dbReference type="ChEBI" id="CHEBI:84793"/>
    </reaction>
    <physiologicalReaction direction="left-to-right" evidence="25">
        <dbReference type="Rhea" id="RHEA:45753"/>
    </physiologicalReaction>
</comment>
<evidence type="ECO:0000256" key="9">
    <source>
        <dbReference type="ARBA" id="ARBA00023027"/>
    </source>
</evidence>
<evidence type="ECO:0000256" key="2">
    <source>
        <dbReference type="ARBA" id="ARBA00004275"/>
    </source>
</evidence>
<dbReference type="Pfam" id="PF02737">
    <property type="entry name" value="3HCDH_N"/>
    <property type="match status" value="1"/>
</dbReference>
<evidence type="ECO:0000256" key="8">
    <source>
        <dbReference type="ARBA" id="ARBA00023002"/>
    </source>
</evidence>
<dbReference type="Gene3D" id="3.40.50.720">
    <property type="entry name" value="NAD(P)-binding Rossmann-like Domain"/>
    <property type="match status" value="1"/>
</dbReference>
<dbReference type="SUPFAM" id="SSF52096">
    <property type="entry name" value="ClpP/crotonase"/>
    <property type="match status" value="1"/>
</dbReference>
<comment type="pathway">
    <text evidence="3">Lipid metabolism; fatty acid beta-oxidation.</text>
</comment>
<comment type="catalytic activity">
    <reaction evidence="24">
        <text>(3E,5Z)-tetradecadienoyl-CoA = (2E,5Z)-tetradecadienoyl-CoA</text>
        <dbReference type="Rhea" id="RHEA:47464"/>
        <dbReference type="ChEBI" id="CHEBI:71586"/>
        <dbReference type="ChEBI" id="CHEBI:87701"/>
    </reaction>
    <physiologicalReaction direction="right-to-left" evidence="24">
        <dbReference type="Rhea" id="RHEA:47466"/>
    </physiologicalReaction>
</comment>
<evidence type="ECO:0000256" key="4">
    <source>
        <dbReference type="ARBA" id="ARBA00011245"/>
    </source>
</evidence>
<comment type="catalytic activity">
    <reaction evidence="32">
        <text>a (3S)-3-hydroxyacyl-CoA + NAD(+) = a 3-oxoacyl-CoA + NADH + H(+)</text>
        <dbReference type="Rhea" id="RHEA:22432"/>
        <dbReference type="ChEBI" id="CHEBI:15378"/>
        <dbReference type="ChEBI" id="CHEBI:57318"/>
        <dbReference type="ChEBI" id="CHEBI:57540"/>
        <dbReference type="ChEBI" id="CHEBI:57945"/>
        <dbReference type="ChEBI" id="CHEBI:90726"/>
        <dbReference type="EC" id="1.1.1.35"/>
    </reaction>
    <physiologicalReaction direction="left-to-right" evidence="32">
        <dbReference type="Rhea" id="RHEA:22433"/>
    </physiologicalReaction>
</comment>
<comment type="catalytic activity">
    <reaction evidence="17">
        <text>a 4-saturated-(3S)-3-hydroxyacyl-CoA = a (3E)-enoyl-CoA + H2O</text>
        <dbReference type="Rhea" id="RHEA:20724"/>
        <dbReference type="ChEBI" id="CHEBI:15377"/>
        <dbReference type="ChEBI" id="CHEBI:58521"/>
        <dbReference type="ChEBI" id="CHEBI:137480"/>
        <dbReference type="EC" id="4.2.1.17"/>
    </reaction>
    <physiologicalReaction direction="left-to-right" evidence="17">
        <dbReference type="Rhea" id="RHEA:20725"/>
    </physiologicalReaction>
</comment>
<name>A0A6A7G8Y7_9CRUS</name>
<comment type="catalytic activity">
    <reaction evidence="20">
        <text>(3Z)-hexenoyl-CoA = (2E)-hexenoyl-CoA</text>
        <dbReference type="Rhea" id="RHEA:45748"/>
        <dbReference type="ChEBI" id="CHEBI:62077"/>
        <dbReference type="ChEBI" id="CHEBI:85415"/>
    </reaction>
    <physiologicalReaction direction="left-to-right" evidence="20">
        <dbReference type="Rhea" id="RHEA:45749"/>
    </physiologicalReaction>
</comment>
<evidence type="ECO:0000256" key="31">
    <source>
        <dbReference type="ARBA" id="ARBA00048361"/>
    </source>
</evidence>
<comment type="catalytic activity">
    <reaction evidence="18">
        <text>a (3E)-enoyl-CoA = a 4-saturated (2E)-enoyl-CoA</text>
        <dbReference type="Rhea" id="RHEA:45228"/>
        <dbReference type="ChEBI" id="CHEBI:58521"/>
        <dbReference type="ChEBI" id="CHEBI:85097"/>
        <dbReference type="EC" id="5.3.3.8"/>
    </reaction>
    <physiologicalReaction direction="left-to-right" evidence="18">
        <dbReference type="Rhea" id="RHEA:45229"/>
    </physiologicalReaction>
</comment>
<keyword evidence="14" id="KW-0511">Multifunctional enzyme</keyword>
<evidence type="ECO:0000256" key="21">
    <source>
        <dbReference type="ARBA" id="ARBA00036353"/>
    </source>
</evidence>
<keyword evidence="9" id="KW-0520">NAD</keyword>
<evidence type="ECO:0000256" key="33">
    <source>
        <dbReference type="ARBA" id="ARBA00049448"/>
    </source>
</evidence>
<comment type="catalytic activity">
    <reaction evidence="26">
        <text>(2E)-hexadecenedioyl-CoA + H2O = (3S)-hydroxyhexadecanedioyl-CoA</text>
        <dbReference type="Rhea" id="RHEA:40259"/>
        <dbReference type="ChEBI" id="CHEBI:15377"/>
        <dbReference type="ChEBI" id="CHEBI:77075"/>
        <dbReference type="ChEBI" id="CHEBI:77080"/>
    </reaction>
    <physiologicalReaction direction="left-to-right" evidence="26">
        <dbReference type="Rhea" id="RHEA:40260"/>
    </physiologicalReaction>
</comment>
<dbReference type="GO" id="GO:0005777">
    <property type="term" value="C:peroxisome"/>
    <property type="evidence" value="ECO:0007669"/>
    <property type="project" value="UniProtKB-SubCell"/>
</dbReference>
<keyword evidence="13" id="KW-0456">Lyase</keyword>
<dbReference type="Pfam" id="PF00378">
    <property type="entry name" value="ECH_1"/>
    <property type="match status" value="1"/>
</dbReference>
<dbReference type="FunFam" id="3.40.50.720:FF:000009">
    <property type="entry name" value="Fatty oxidation complex, alpha subunit"/>
    <property type="match status" value="1"/>
</dbReference>
<comment type="catalytic activity">
    <reaction evidence="31">
        <text>(3S)-hydroxydecanoyl-CoA + NAD(+) = 3-oxodecanoyl-CoA + NADH + H(+)</text>
        <dbReference type="Rhea" id="RHEA:31187"/>
        <dbReference type="ChEBI" id="CHEBI:15378"/>
        <dbReference type="ChEBI" id="CHEBI:57540"/>
        <dbReference type="ChEBI" id="CHEBI:57945"/>
        <dbReference type="ChEBI" id="CHEBI:62548"/>
        <dbReference type="ChEBI" id="CHEBI:62616"/>
    </reaction>
    <physiologicalReaction direction="left-to-right" evidence="31">
        <dbReference type="Rhea" id="RHEA:31188"/>
    </physiologicalReaction>
</comment>
<evidence type="ECO:0000256" key="24">
    <source>
        <dbReference type="ARBA" id="ARBA00036570"/>
    </source>
</evidence>
<feature type="domain" description="3-hydroxyacyl-CoA dehydrogenase NAD binding" evidence="35">
    <location>
        <begin position="303"/>
        <end position="480"/>
    </location>
</feature>
<dbReference type="GO" id="GO:0006635">
    <property type="term" value="P:fatty acid beta-oxidation"/>
    <property type="evidence" value="ECO:0007669"/>
    <property type="project" value="UniProtKB-UniPathway"/>
</dbReference>
<dbReference type="Pfam" id="PF00725">
    <property type="entry name" value="3HCDH"/>
    <property type="match status" value="2"/>
</dbReference>
<evidence type="ECO:0000256" key="7">
    <source>
        <dbReference type="ARBA" id="ARBA00022832"/>
    </source>
</evidence>
<evidence type="ECO:0000256" key="18">
    <source>
        <dbReference type="ARBA" id="ARBA00035949"/>
    </source>
</evidence>
<dbReference type="GO" id="GO:0004165">
    <property type="term" value="F:delta(3)-delta(2)-enoyl-CoA isomerase activity"/>
    <property type="evidence" value="ECO:0007669"/>
    <property type="project" value="UniProtKB-EC"/>
</dbReference>
<evidence type="ECO:0000256" key="27">
    <source>
        <dbReference type="ARBA" id="ARBA00038365"/>
    </source>
</evidence>
<evidence type="ECO:0000256" key="30">
    <source>
        <dbReference type="ARBA" id="ARBA00047613"/>
    </source>
</evidence>
<evidence type="ECO:0000313" key="36">
    <source>
        <dbReference type="EMBL" id="LAC26612.1"/>
    </source>
</evidence>
<evidence type="ECO:0000256" key="5">
    <source>
        <dbReference type="ARBA" id="ARBA00012064"/>
    </source>
</evidence>
<evidence type="ECO:0000256" key="20">
    <source>
        <dbReference type="ARBA" id="ARBA00036336"/>
    </source>
</evidence>
<comment type="similarity">
    <text evidence="27">In the C-terminal section; belongs to the 3-hydroxyacyl-CoA dehydrogenase family.</text>
</comment>
<reference evidence="36" key="1">
    <citation type="submission" date="2017-11" db="EMBL/GenBank/DDBJ databases">
        <title>The sensing device of the deep-sea amphipod.</title>
        <authorList>
            <person name="Kobayashi H."/>
            <person name="Nagahama T."/>
            <person name="Arai W."/>
            <person name="Sasagawa Y."/>
            <person name="Umeda M."/>
            <person name="Hayashi T."/>
            <person name="Nikaido I."/>
            <person name="Watanabe H."/>
            <person name="Oguri K."/>
            <person name="Kitazato H."/>
            <person name="Fujioka K."/>
            <person name="Kido Y."/>
            <person name="Takami H."/>
        </authorList>
    </citation>
    <scope>NUCLEOTIDE SEQUENCE</scope>
    <source>
        <tissue evidence="36">Whole body</tissue>
    </source>
</reference>
<evidence type="ECO:0000256" key="15">
    <source>
        <dbReference type="ARBA" id="ARBA00035760"/>
    </source>
</evidence>
<dbReference type="Gene3D" id="1.10.1040.50">
    <property type="match status" value="1"/>
</dbReference>